<proteinExistence type="predicted"/>
<reference evidence="2 3" key="1">
    <citation type="submission" date="2021-07" db="EMBL/GenBank/DDBJ databases">
        <title>The Aristolochia fimbriata genome: insights into angiosperm evolution, floral development and chemical biosynthesis.</title>
        <authorList>
            <person name="Jiao Y."/>
        </authorList>
    </citation>
    <scope>NUCLEOTIDE SEQUENCE [LARGE SCALE GENOMIC DNA]</scope>
    <source>
        <strain evidence="2">IBCAS-2021</strain>
        <tissue evidence="2">Leaf</tissue>
    </source>
</reference>
<feature type="compositionally biased region" description="Basic and acidic residues" evidence="1">
    <location>
        <begin position="162"/>
        <end position="174"/>
    </location>
</feature>
<dbReference type="InterPro" id="IPR053234">
    <property type="entry name" value="RPM1_Interactor"/>
</dbReference>
<dbReference type="PANTHER" id="PTHR33443:SF30">
    <property type="entry name" value="SARCOSINE DEHYDROGENASE-2C PROTEIN"/>
    <property type="match status" value="1"/>
</dbReference>
<accession>A0AAV7EQJ8</accession>
<evidence type="ECO:0000313" key="2">
    <source>
        <dbReference type="EMBL" id="KAG9450699.1"/>
    </source>
</evidence>
<protein>
    <submittedName>
        <fullName evidence="2">Uncharacterized protein</fullName>
    </submittedName>
</protein>
<name>A0AAV7EQJ8_ARIFI</name>
<sequence length="205" mass="23383">MRWKGIEVIEISSSDEDAGDERTGKKTGKKRPLEKKEKAGKKGRSVKEDKTEKKEVKDMEESDCIILDSNPFDPADVTKKLPVPGADKDISIIAERGQVACRDFPHSRHLCVKFPFSRTLPEKYCEQCYCYVCDSKAPCQNWKGSEPEHCRASDKEWKWRSLRREATQQGEKPHPPKPSSSAVPPAATRGCAGDYCFLRYYERRP</sequence>
<evidence type="ECO:0000256" key="1">
    <source>
        <dbReference type="SAM" id="MobiDB-lite"/>
    </source>
</evidence>
<evidence type="ECO:0000313" key="3">
    <source>
        <dbReference type="Proteomes" id="UP000825729"/>
    </source>
</evidence>
<gene>
    <name evidence="2" type="ORF">H6P81_010664</name>
</gene>
<dbReference type="AlphaFoldDB" id="A0AAV7EQJ8"/>
<dbReference type="Proteomes" id="UP000825729">
    <property type="component" value="Unassembled WGS sequence"/>
</dbReference>
<keyword evidence="3" id="KW-1185">Reference proteome</keyword>
<organism evidence="2 3">
    <name type="scientific">Aristolochia fimbriata</name>
    <name type="common">White veined hardy Dutchman's pipe vine</name>
    <dbReference type="NCBI Taxonomy" id="158543"/>
    <lineage>
        <taxon>Eukaryota</taxon>
        <taxon>Viridiplantae</taxon>
        <taxon>Streptophyta</taxon>
        <taxon>Embryophyta</taxon>
        <taxon>Tracheophyta</taxon>
        <taxon>Spermatophyta</taxon>
        <taxon>Magnoliopsida</taxon>
        <taxon>Magnoliidae</taxon>
        <taxon>Piperales</taxon>
        <taxon>Aristolochiaceae</taxon>
        <taxon>Aristolochia</taxon>
    </lineage>
</organism>
<feature type="region of interest" description="Disordered" evidence="1">
    <location>
        <begin position="162"/>
        <end position="190"/>
    </location>
</feature>
<comment type="caution">
    <text evidence="2">The sequence shown here is derived from an EMBL/GenBank/DDBJ whole genome shotgun (WGS) entry which is preliminary data.</text>
</comment>
<feature type="compositionally biased region" description="Basic residues" evidence="1">
    <location>
        <begin position="25"/>
        <end position="44"/>
    </location>
</feature>
<feature type="region of interest" description="Disordered" evidence="1">
    <location>
        <begin position="1"/>
        <end position="56"/>
    </location>
</feature>
<dbReference type="PANTHER" id="PTHR33443">
    <property type="entry name" value="ZGC:112980"/>
    <property type="match status" value="1"/>
</dbReference>
<dbReference type="EMBL" id="JAINDJ010000004">
    <property type="protein sequence ID" value="KAG9450699.1"/>
    <property type="molecule type" value="Genomic_DNA"/>
</dbReference>
<feature type="compositionally biased region" description="Basic and acidic residues" evidence="1">
    <location>
        <begin position="45"/>
        <end position="56"/>
    </location>
</feature>